<dbReference type="Proteomes" id="UP001498476">
    <property type="component" value="Unassembled WGS sequence"/>
</dbReference>
<evidence type="ECO:0000256" key="2">
    <source>
        <dbReference type="SAM" id="SignalP"/>
    </source>
</evidence>
<proteinExistence type="predicted"/>
<evidence type="ECO:0000313" key="3">
    <source>
        <dbReference type="EMBL" id="KAK7417282.1"/>
    </source>
</evidence>
<feature type="region of interest" description="Disordered" evidence="1">
    <location>
        <begin position="28"/>
        <end position="66"/>
    </location>
</feature>
<name>A0ABR1H853_9HYPO</name>
<dbReference type="EMBL" id="JAZAVJ010000059">
    <property type="protein sequence ID" value="KAK7417282.1"/>
    <property type="molecule type" value="Genomic_DNA"/>
</dbReference>
<comment type="caution">
    <text evidence="3">The sequence shown here is derived from an EMBL/GenBank/DDBJ whole genome shotgun (WGS) entry which is preliminary data.</text>
</comment>
<sequence>MHTSILISLAVSLLSFNAVAAGPCKASTSDSVVTSETSSLTSSTTDTTTTETPTADTSTTETTTTSSAAPIPTVFNLVAQNGPAAHLSILSDGNPYNGIFFTTPIPGLSAHIVSFSISNTGRLLVDNSRSVCAFYTPDDPAVSLIVCPDTLPTVGVAALEPITCEVSATGKLLCSAPAKTCSINGSSISCTLLPGTVATLYSLAYSSLTWNLVIGSENLNDNGLEPVTVSVKAVATGA</sequence>
<reference evidence="3 4" key="1">
    <citation type="journal article" date="2025" name="Microbiol. Resour. Announc.">
        <title>Draft genome sequences for Neonectria magnoliae and Neonectria punicea, canker pathogens of Liriodendron tulipifera and Acer saccharum in West Virginia.</title>
        <authorList>
            <person name="Petronek H.M."/>
            <person name="Kasson M.T."/>
            <person name="Metheny A.M."/>
            <person name="Stauder C.M."/>
            <person name="Lovett B."/>
            <person name="Lynch S.C."/>
            <person name="Garnas J.R."/>
            <person name="Kasson L.R."/>
            <person name="Stajich J.E."/>
        </authorList>
    </citation>
    <scope>NUCLEOTIDE SEQUENCE [LARGE SCALE GENOMIC DNA]</scope>
    <source>
        <strain evidence="3 4">NRRL 64653</strain>
    </source>
</reference>
<protein>
    <submittedName>
        <fullName evidence="3">Uncharacterized protein</fullName>
    </submittedName>
</protein>
<accession>A0ABR1H853</accession>
<feature type="signal peptide" evidence="2">
    <location>
        <begin position="1"/>
        <end position="21"/>
    </location>
</feature>
<keyword evidence="2" id="KW-0732">Signal</keyword>
<evidence type="ECO:0000256" key="1">
    <source>
        <dbReference type="SAM" id="MobiDB-lite"/>
    </source>
</evidence>
<gene>
    <name evidence="3" type="ORF">QQX98_004716</name>
</gene>
<feature type="chain" id="PRO_5047482264" evidence="2">
    <location>
        <begin position="22"/>
        <end position="238"/>
    </location>
</feature>
<keyword evidence="4" id="KW-1185">Reference proteome</keyword>
<evidence type="ECO:0000313" key="4">
    <source>
        <dbReference type="Proteomes" id="UP001498476"/>
    </source>
</evidence>
<organism evidence="3 4">
    <name type="scientific">Neonectria punicea</name>
    <dbReference type="NCBI Taxonomy" id="979145"/>
    <lineage>
        <taxon>Eukaryota</taxon>
        <taxon>Fungi</taxon>
        <taxon>Dikarya</taxon>
        <taxon>Ascomycota</taxon>
        <taxon>Pezizomycotina</taxon>
        <taxon>Sordariomycetes</taxon>
        <taxon>Hypocreomycetidae</taxon>
        <taxon>Hypocreales</taxon>
        <taxon>Nectriaceae</taxon>
        <taxon>Neonectria</taxon>
    </lineage>
</organism>